<name>A0A7M2WZE3_9BACT</name>
<dbReference type="AlphaFoldDB" id="A0A7M2WZE3"/>
<evidence type="ECO:0000313" key="1">
    <source>
        <dbReference type="EMBL" id="QOV90763.1"/>
    </source>
</evidence>
<protein>
    <submittedName>
        <fullName evidence="1">DUF1501 domain-containing protein</fullName>
    </submittedName>
</protein>
<dbReference type="EMBL" id="CP063458">
    <property type="protein sequence ID" value="QOV90763.1"/>
    <property type="molecule type" value="Genomic_DNA"/>
</dbReference>
<dbReference type="InterPro" id="IPR010869">
    <property type="entry name" value="DUF1501"/>
</dbReference>
<accession>A0A7M2WZE3</accession>
<organism evidence="1 2">
    <name type="scientific">Humisphaera borealis</name>
    <dbReference type="NCBI Taxonomy" id="2807512"/>
    <lineage>
        <taxon>Bacteria</taxon>
        <taxon>Pseudomonadati</taxon>
        <taxon>Planctomycetota</taxon>
        <taxon>Phycisphaerae</taxon>
        <taxon>Tepidisphaerales</taxon>
        <taxon>Tepidisphaeraceae</taxon>
        <taxon>Humisphaera</taxon>
    </lineage>
</organism>
<dbReference type="InterPro" id="IPR017850">
    <property type="entry name" value="Alkaline_phosphatase_core_sf"/>
</dbReference>
<sequence length="494" mass="53659">MNTDIHPLLKTTRRHFFRDCGVGVGKIALASLLTDRLGSRFASATTADNTGEAARGAAGSVRGVMTPKASHFPGKAKAVIQLFMAGAPSQLDLFDYKPELVKLEGKPLPPSVYGNQRYAFIRPDAAVMGPRFKFNKYGKSGLEIADVLPHLGTVADDICVIRSMKTDQFNHAPAQIFMNTGFSQPGRPSMGSWVTYGLGSEAANLPAFVVMSTGRGISGGAANWSSGFLPTVYSGVRFRNSGDPILNVSSPAGVDAKLQRDTLDLIGQLNRKRLTADNDPEIATRIASYEMAYQLQSSAPELMDLNSENKATLEMYGCDPAKPSFARACLLARRMVERGVRFISIYHEGWDAHSNVAGNHGNNCKETDQGSAALVKDLKARGLLDETLVVWGGEFGRTPMVESNPSLNRSQGRDHHPSAYTMWMAGGGINAGIQYGKSDDLGFHIAENEVHVHDLQATIMHCLGLDHERLTFRSQGRDFRLTDVHGHVVKNILV</sequence>
<evidence type="ECO:0000313" key="2">
    <source>
        <dbReference type="Proteomes" id="UP000593765"/>
    </source>
</evidence>
<dbReference type="KEGG" id="hbs:IPV69_05235"/>
<dbReference type="Pfam" id="PF07394">
    <property type="entry name" value="DUF1501"/>
    <property type="match status" value="1"/>
</dbReference>
<dbReference type="SUPFAM" id="SSF53649">
    <property type="entry name" value="Alkaline phosphatase-like"/>
    <property type="match status" value="1"/>
</dbReference>
<keyword evidence="2" id="KW-1185">Reference proteome</keyword>
<reference evidence="1 2" key="1">
    <citation type="submission" date="2020-10" db="EMBL/GenBank/DDBJ databases">
        <title>Wide distribution of Phycisphaera-like planctomycetes from WD2101 soil group in peatlands and genome analysis of the first cultivated representative.</title>
        <authorList>
            <person name="Dedysh S.N."/>
            <person name="Beletsky A.V."/>
            <person name="Ivanova A."/>
            <person name="Kulichevskaya I.S."/>
            <person name="Suzina N.E."/>
            <person name="Philippov D.A."/>
            <person name="Rakitin A.L."/>
            <person name="Mardanov A.V."/>
            <person name="Ravin N.V."/>
        </authorList>
    </citation>
    <scope>NUCLEOTIDE SEQUENCE [LARGE SCALE GENOMIC DNA]</scope>
    <source>
        <strain evidence="1 2">M1803</strain>
    </source>
</reference>
<proteinExistence type="predicted"/>
<dbReference type="Proteomes" id="UP000593765">
    <property type="component" value="Chromosome"/>
</dbReference>
<dbReference type="PANTHER" id="PTHR43737">
    <property type="entry name" value="BLL7424 PROTEIN"/>
    <property type="match status" value="1"/>
</dbReference>
<dbReference type="PANTHER" id="PTHR43737:SF1">
    <property type="entry name" value="DUF1501 DOMAIN-CONTAINING PROTEIN"/>
    <property type="match status" value="1"/>
</dbReference>
<dbReference type="RefSeq" id="WP_206293865.1">
    <property type="nucleotide sequence ID" value="NZ_CP063458.1"/>
</dbReference>
<gene>
    <name evidence="1" type="ORF">IPV69_05235</name>
</gene>